<dbReference type="AlphaFoldDB" id="A0A127K3U8"/>
<evidence type="ECO:0000313" key="2">
    <source>
        <dbReference type="EMBL" id="AMO36641.1"/>
    </source>
</evidence>
<feature type="compositionally biased region" description="Basic and acidic residues" evidence="1">
    <location>
        <begin position="43"/>
        <end position="52"/>
    </location>
</feature>
<dbReference type="RefSeq" id="WP_048703093.1">
    <property type="nucleotide sequence ID" value="NZ_CP014646.1"/>
</dbReference>
<keyword evidence="3" id="KW-1185">Reference proteome</keyword>
<dbReference type="EMBL" id="CP014646">
    <property type="protein sequence ID" value="AMO36641.1"/>
    <property type="molecule type" value="Genomic_DNA"/>
</dbReference>
<protein>
    <submittedName>
        <fullName evidence="2">Uncharacterized protein</fullName>
    </submittedName>
</protein>
<name>A0A127K3U8_9RHOO</name>
<sequence length="70" mass="8143">MTASQIVARDAYIRTTRHDGRSTVTQHRVWDAERFLAAQQREAMERARKDNTPPDIVISATAEEYRRARN</sequence>
<reference evidence="3" key="1">
    <citation type="submission" date="2016-03" db="EMBL/GenBank/DDBJ databases">
        <authorList>
            <person name="Ma C."/>
            <person name="Zhou S."/>
            <person name="Yang G."/>
        </authorList>
    </citation>
    <scope>NUCLEOTIDE SEQUENCE [LARGE SCALE GENOMIC DNA]</scope>
    <source>
        <strain evidence="3">SgZ-1</strain>
    </source>
</reference>
<gene>
    <name evidence="2" type="ORF">AC731_006615</name>
</gene>
<dbReference type="KEGG" id="thu:AC731_006615"/>
<evidence type="ECO:0000256" key="1">
    <source>
        <dbReference type="SAM" id="MobiDB-lite"/>
    </source>
</evidence>
<organism evidence="2 3">
    <name type="scientific">Thauera humireducens</name>
    <dbReference type="NCBI Taxonomy" id="1134435"/>
    <lineage>
        <taxon>Bacteria</taxon>
        <taxon>Pseudomonadati</taxon>
        <taxon>Pseudomonadota</taxon>
        <taxon>Betaproteobacteria</taxon>
        <taxon>Rhodocyclales</taxon>
        <taxon>Zoogloeaceae</taxon>
        <taxon>Thauera</taxon>
    </lineage>
</organism>
<feature type="region of interest" description="Disordered" evidence="1">
    <location>
        <begin position="43"/>
        <end position="70"/>
    </location>
</feature>
<proteinExistence type="predicted"/>
<accession>A0A127K3U8</accession>
<evidence type="ECO:0000313" key="3">
    <source>
        <dbReference type="Proteomes" id="UP000036902"/>
    </source>
</evidence>
<dbReference type="Proteomes" id="UP000036902">
    <property type="component" value="Chromosome"/>
</dbReference>
<dbReference type="STRING" id="1134435.AC731_006615"/>